<name>A0A8J5HA19_ZINOF</name>
<dbReference type="InterPro" id="IPR035810">
    <property type="entry name" value="PEBP_euk"/>
</dbReference>
<keyword evidence="3" id="KW-1185">Reference proteome</keyword>
<dbReference type="PANTHER" id="PTHR11362:SF23">
    <property type="entry name" value="OS04G0488400 PROTEIN"/>
    <property type="match status" value="1"/>
</dbReference>
<evidence type="ECO:0000313" key="2">
    <source>
        <dbReference type="EMBL" id="KAG6512820.1"/>
    </source>
</evidence>
<comment type="caution">
    <text evidence="2">The sequence shown here is derived from an EMBL/GenBank/DDBJ whole genome shotgun (WGS) entry which is preliminary data.</text>
</comment>
<protein>
    <submittedName>
        <fullName evidence="2">Uncharacterized protein</fullName>
    </submittedName>
</protein>
<dbReference type="CDD" id="cd00866">
    <property type="entry name" value="PEBP_euk"/>
    <property type="match status" value="1"/>
</dbReference>
<dbReference type="EMBL" id="JACMSC010000008">
    <property type="protein sequence ID" value="KAG6512820.1"/>
    <property type="molecule type" value="Genomic_DNA"/>
</dbReference>
<dbReference type="InterPro" id="IPR001858">
    <property type="entry name" value="Phosphatidylethanolamine-bd_CS"/>
</dbReference>
<evidence type="ECO:0000313" key="3">
    <source>
        <dbReference type="Proteomes" id="UP000734854"/>
    </source>
</evidence>
<dbReference type="PROSITE" id="PS01220">
    <property type="entry name" value="PBP"/>
    <property type="match status" value="1"/>
</dbReference>
<proteinExistence type="inferred from homology"/>
<sequence length="219" mass="24571">MSRDPLVVGNVIGDILDPFVKSATLRLLYNNKEVMNGSELKPSAVVNEPRVEIRGRDTRTTLYTLVMVDPDAPSPSNPTKREHLHWLVTDIPETANASYVVPTPYMCFNFQEMKSFRMRARVRLPEFTGLCSCCSGNRFVRPYMHPGGGKTSTAGTSQRFTTSGPLWPQCTSIAKERMGVVEEGTYNYCDRKIKVYDRSTAFELNVIDRLTITHANGIA</sequence>
<accession>A0A8J5HA19</accession>
<comment type="similarity">
    <text evidence="1">Belongs to the phosphatidylethanolamine-binding protein family.</text>
</comment>
<dbReference type="PANTHER" id="PTHR11362">
    <property type="entry name" value="PHOSPHATIDYLETHANOLAMINE-BINDING PROTEIN"/>
    <property type="match status" value="1"/>
</dbReference>
<dbReference type="Gene3D" id="3.90.280.10">
    <property type="entry name" value="PEBP-like"/>
    <property type="match status" value="1"/>
</dbReference>
<dbReference type="InterPro" id="IPR008914">
    <property type="entry name" value="PEBP"/>
</dbReference>
<reference evidence="2 3" key="1">
    <citation type="submission" date="2020-08" db="EMBL/GenBank/DDBJ databases">
        <title>Plant Genome Project.</title>
        <authorList>
            <person name="Zhang R.-G."/>
        </authorList>
    </citation>
    <scope>NUCLEOTIDE SEQUENCE [LARGE SCALE GENOMIC DNA]</scope>
    <source>
        <tissue evidence="2">Rhizome</tissue>
    </source>
</reference>
<organism evidence="2 3">
    <name type="scientific">Zingiber officinale</name>
    <name type="common">Ginger</name>
    <name type="synonym">Amomum zingiber</name>
    <dbReference type="NCBI Taxonomy" id="94328"/>
    <lineage>
        <taxon>Eukaryota</taxon>
        <taxon>Viridiplantae</taxon>
        <taxon>Streptophyta</taxon>
        <taxon>Embryophyta</taxon>
        <taxon>Tracheophyta</taxon>
        <taxon>Spermatophyta</taxon>
        <taxon>Magnoliopsida</taxon>
        <taxon>Liliopsida</taxon>
        <taxon>Zingiberales</taxon>
        <taxon>Zingiberaceae</taxon>
        <taxon>Zingiber</taxon>
    </lineage>
</organism>
<evidence type="ECO:0000256" key="1">
    <source>
        <dbReference type="ARBA" id="ARBA00007091"/>
    </source>
</evidence>
<dbReference type="SUPFAM" id="SSF49777">
    <property type="entry name" value="PEBP-like"/>
    <property type="match status" value="1"/>
</dbReference>
<gene>
    <name evidence="2" type="ORF">ZIOFF_030954</name>
</gene>
<dbReference type="Pfam" id="PF01161">
    <property type="entry name" value="PBP"/>
    <property type="match status" value="1"/>
</dbReference>
<dbReference type="InterPro" id="IPR036610">
    <property type="entry name" value="PEBP-like_sf"/>
</dbReference>
<dbReference type="Proteomes" id="UP000734854">
    <property type="component" value="Unassembled WGS sequence"/>
</dbReference>
<dbReference type="AlphaFoldDB" id="A0A8J5HA19"/>